<feature type="transmembrane region" description="Helical" evidence="1">
    <location>
        <begin position="121"/>
        <end position="140"/>
    </location>
</feature>
<proteinExistence type="predicted"/>
<dbReference type="EMBL" id="SRRU01000005">
    <property type="protein sequence ID" value="TGN82955.1"/>
    <property type="molecule type" value="Genomic_DNA"/>
</dbReference>
<sequence length="166" mass="16814">MIPAMPAASATSARSGSVVRVGRVVAAGVFAALIVFAGAWGSWGSAQHAMLPKGRERGTLTVTDCLPERCAGTFKPLSPGATARPSVRIERSVVVREGHSYDVVLEPGTDVAVRAGVSGVLLAWLPLGGALLLASVVVAGGMRMPRAAWVLGLAGAGLLTAAFVLS</sequence>
<accession>A0A4Z1DHR2</accession>
<dbReference type="AlphaFoldDB" id="A0A4Z1DHR2"/>
<protein>
    <submittedName>
        <fullName evidence="2">Uncharacterized protein</fullName>
    </submittedName>
</protein>
<evidence type="ECO:0000313" key="3">
    <source>
        <dbReference type="Proteomes" id="UP000298513"/>
    </source>
</evidence>
<organism evidence="2 3">
    <name type="scientific">Streptomyces griseoluteus</name>
    <dbReference type="NCBI Taxonomy" id="29306"/>
    <lineage>
        <taxon>Bacteria</taxon>
        <taxon>Bacillati</taxon>
        <taxon>Actinomycetota</taxon>
        <taxon>Actinomycetes</taxon>
        <taxon>Kitasatosporales</taxon>
        <taxon>Streptomycetaceae</taxon>
        <taxon>Streptomyces</taxon>
    </lineage>
</organism>
<feature type="transmembrane region" description="Helical" evidence="1">
    <location>
        <begin position="21"/>
        <end position="43"/>
    </location>
</feature>
<gene>
    <name evidence="2" type="ORF">E5082_15220</name>
</gene>
<feature type="transmembrane region" description="Helical" evidence="1">
    <location>
        <begin position="147"/>
        <end position="165"/>
    </location>
</feature>
<name>A0A4Z1DHR2_STRGP</name>
<keyword evidence="3" id="KW-1185">Reference proteome</keyword>
<keyword evidence="1" id="KW-1133">Transmembrane helix</keyword>
<reference evidence="2 3" key="1">
    <citation type="submission" date="2019-04" db="EMBL/GenBank/DDBJ databases">
        <title>Streptomyces sp. nov. Bv016 isolated from bark of Buahinia variegata.</title>
        <authorList>
            <person name="Kanchanasin P."/>
            <person name="Tanasupawat S."/>
            <person name="Yuki M."/>
            <person name="Kudo T."/>
        </authorList>
    </citation>
    <scope>NUCLEOTIDE SEQUENCE [LARGE SCALE GENOMIC DNA]</scope>
    <source>
        <strain evidence="2 3">JCM 4765</strain>
    </source>
</reference>
<comment type="caution">
    <text evidence="2">The sequence shown here is derived from an EMBL/GenBank/DDBJ whole genome shotgun (WGS) entry which is preliminary data.</text>
</comment>
<keyword evidence="1" id="KW-0472">Membrane</keyword>
<evidence type="ECO:0000313" key="2">
    <source>
        <dbReference type="EMBL" id="TGN82955.1"/>
    </source>
</evidence>
<evidence type="ECO:0000256" key="1">
    <source>
        <dbReference type="SAM" id="Phobius"/>
    </source>
</evidence>
<dbReference type="Proteomes" id="UP000298513">
    <property type="component" value="Unassembled WGS sequence"/>
</dbReference>
<keyword evidence="1" id="KW-0812">Transmembrane</keyword>